<accession>A0A8H3UB22</accession>
<evidence type="ECO:0000256" key="9">
    <source>
        <dbReference type="SAM" id="SignalP"/>
    </source>
</evidence>
<feature type="region of interest" description="Disordered" evidence="7">
    <location>
        <begin position="708"/>
        <end position="731"/>
    </location>
</feature>
<evidence type="ECO:0000256" key="4">
    <source>
        <dbReference type="ARBA" id="ARBA00022729"/>
    </source>
</evidence>
<evidence type="ECO:0000256" key="3">
    <source>
        <dbReference type="ARBA" id="ARBA00022692"/>
    </source>
</evidence>
<feature type="transmembrane region" description="Helical" evidence="8">
    <location>
        <begin position="401"/>
        <end position="423"/>
    </location>
</feature>
<gene>
    <name evidence="11" type="ORF">BLS_007061</name>
</gene>
<feature type="signal peptide" evidence="9">
    <location>
        <begin position="1"/>
        <end position="26"/>
    </location>
</feature>
<evidence type="ECO:0000256" key="5">
    <source>
        <dbReference type="ARBA" id="ARBA00022989"/>
    </source>
</evidence>
<evidence type="ECO:0000313" key="12">
    <source>
        <dbReference type="Proteomes" id="UP000433883"/>
    </source>
</evidence>
<feature type="region of interest" description="Disordered" evidence="7">
    <location>
        <begin position="645"/>
        <end position="674"/>
    </location>
</feature>
<dbReference type="EMBL" id="WNWQ01000536">
    <property type="protein sequence ID" value="KAE9966345.1"/>
    <property type="molecule type" value="Genomic_DNA"/>
</dbReference>
<protein>
    <recommendedName>
        <fullName evidence="10">ML-like domain-containing protein</fullName>
    </recommendedName>
</protein>
<dbReference type="Pfam" id="PF14558">
    <property type="entry name" value="TRP_N"/>
    <property type="match status" value="1"/>
</dbReference>
<dbReference type="AlphaFoldDB" id="A0A8H3UB22"/>
<evidence type="ECO:0000256" key="6">
    <source>
        <dbReference type="ARBA" id="ARBA00023136"/>
    </source>
</evidence>
<evidence type="ECO:0000256" key="8">
    <source>
        <dbReference type="SAM" id="Phobius"/>
    </source>
</evidence>
<feature type="chain" id="PRO_5034023148" description="ML-like domain-containing protein" evidence="9">
    <location>
        <begin position="27"/>
        <end position="731"/>
    </location>
</feature>
<organism evidence="11 12">
    <name type="scientific">Venturia inaequalis</name>
    <name type="common">Apple scab fungus</name>
    <dbReference type="NCBI Taxonomy" id="5025"/>
    <lineage>
        <taxon>Eukaryota</taxon>
        <taxon>Fungi</taxon>
        <taxon>Dikarya</taxon>
        <taxon>Ascomycota</taxon>
        <taxon>Pezizomycotina</taxon>
        <taxon>Dothideomycetes</taxon>
        <taxon>Pleosporomycetidae</taxon>
        <taxon>Venturiales</taxon>
        <taxon>Venturiaceae</taxon>
        <taxon>Venturia</taxon>
    </lineage>
</organism>
<evidence type="ECO:0000256" key="2">
    <source>
        <dbReference type="ARBA" id="ARBA00010642"/>
    </source>
</evidence>
<dbReference type="InterPro" id="IPR010308">
    <property type="entry name" value="TRP_C"/>
</dbReference>
<comment type="similarity">
    <text evidence="2">Belongs to the transient receptor potential (TRP) ion channel family.</text>
</comment>
<dbReference type="InterPro" id="IPR040241">
    <property type="entry name" value="TRP_Flc/Pkd2-like"/>
</dbReference>
<keyword evidence="3 8" id="KW-0812">Transmembrane</keyword>
<feature type="transmembrane region" description="Helical" evidence="8">
    <location>
        <begin position="584"/>
        <end position="613"/>
    </location>
</feature>
<feature type="transmembrane region" description="Helical" evidence="8">
    <location>
        <begin position="522"/>
        <end position="541"/>
    </location>
</feature>
<evidence type="ECO:0000256" key="7">
    <source>
        <dbReference type="SAM" id="MobiDB-lite"/>
    </source>
</evidence>
<dbReference type="Proteomes" id="UP000433883">
    <property type="component" value="Unassembled WGS sequence"/>
</dbReference>
<evidence type="ECO:0000313" key="11">
    <source>
        <dbReference type="EMBL" id="KAE9966345.1"/>
    </source>
</evidence>
<dbReference type="Pfam" id="PF06011">
    <property type="entry name" value="TRP"/>
    <property type="match status" value="1"/>
</dbReference>
<dbReference type="GO" id="GO:0016020">
    <property type="term" value="C:membrane"/>
    <property type="evidence" value="ECO:0007669"/>
    <property type="project" value="UniProtKB-SubCell"/>
</dbReference>
<evidence type="ECO:0000256" key="1">
    <source>
        <dbReference type="ARBA" id="ARBA00004141"/>
    </source>
</evidence>
<keyword evidence="5 8" id="KW-1133">Transmembrane helix</keyword>
<feature type="domain" description="ML-like" evidence="10">
    <location>
        <begin position="28"/>
        <end position="169"/>
    </location>
</feature>
<dbReference type="InterPro" id="IPR032800">
    <property type="entry name" value="TRP_N"/>
</dbReference>
<feature type="transmembrane region" description="Helical" evidence="8">
    <location>
        <begin position="356"/>
        <end position="381"/>
    </location>
</feature>
<comment type="caution">
    <text evidence="11">The sequence shown here is derived from an EMBL/GenBank/DDBJ whole genome shotgun (WGS) entry which is preliminary data.</text>
</comment>
<dbReference type="SMART" id="SM01320">
    <property type="entry name" value="TRP_N"/>
    <property type="match status" value="1"/>
</dbReference>
<reference evidence="11 12" key="1">
    <citation type="submission" date="2019-11" db="EMBL/GenBank/DDBJ databases">
        <title>Venturia inaequalis Genome Resource.</title>
        <authorList>
            <person name="Lichtner F.J."/>
        </authorList>
    </citation>
    <scope>NUCLEOTIDE SEQUENCE [LARGE SCALE GENOMIC DNA]</scope>
    <source>
        <strain evidence="11">Bline_iso_100314</strain>
    </source>
</reference>
<dbReference type="GO" id="GO:0009272">
    <property type="term" value="P:fungal-type cell wall biogenesis"/>
    <property type="evidence" value="ECO:0007669"/>
    <property type="project" value="TreeGrafter"/>
</dbReference>
<feature type="transmembrane region" description="Helical" evidence="8">
    <location>
        <begin position="435"/>
        <end position="459"/>
    </location>
</feature>
<dbReference type="GO" id="GO:0055085">
    <property type="term" value="P:transmembrane transport"/>
    <property type="evidence" value="ECO:0007669"/>
    <property type="project" value="TreeGrafter"/>
</dbReference>
<sequence>MKVRWPSSPMVSALLLLGALPAGVFGADVLETNGFSTCGDESEIKVTKMNIQYNRATQKVIFDVGGTSTKSQKVMASLIVSAYGKQVYQKTFDPCAEATKVEQLCPVPQGTFQASGTQDIPSSFADQIPLIAFTVPDLDGTAKLELTNEESGKKVACIQSVVGNGKTMSTQAVPIVAAGIAGAALLVSGLGSLAGAGSGAAGNAAPSPTFTEVMGWFQSMAMNGMLSVQYPSVYRSFTKNFGFSGGLVAWDGLEISIDNFRKLTGGNLTENSVQVLRNTTLVYTDDTVSSKSTLSKRELDIWTHYIRRQVSATANGTSVLGSGSTNTTTEDSKIMKTVHGIQGYVEQLTIPQTNTFMTVLLIFAIVLASIIVGILLFKVILETWALFGSFPKRLTSFRKRYWWIMAKTITNLILVLYGVWVLYCVYQFTRGDSWAAKALAGGTLLIFTLVLLFFAWRIFTLARQYKKLDGDTTALYENKETWMKYSIFYESFKKGYWWMFVPAIIYMFAKGCVIAGGDGHGMAQTVGQLSIEALMLILLLWARPYTLKSGNWINITIQVVRVLSVLCILVFVEQLGISQTPKTVTGVVLIVMQSVLTAVLAILIAVNALIACCRMNPHRKARKEAEKLNRDLDTLTPLDARNSLLLNPGDHKRPDPMVQAHPISPPREKKDGAYAPYTDEDTTYHGYHRSAESQDNLLVGDHALRPMGSNTTMRQPLLPDLDSRHHRGAGY</sequence>
<feature type="transmembrane region" description="Helical" evidence="8">
    <location>
        <begin position="553"/>
        <end position="572"/>
    </location>
</feature>
<feature type="transmembrane region" description="Helical" evidence="8">
    <location>
        <begin position="496"/>
        <end position="516"/>
    </location>
</feature>
<proteinExistence type="inferred from homology"/>
<dbReference type="PANTHER" id="PTHR31145:SF5">
    <property type="entry name" value="DUF907 DOMAIN PROTEIN (AFU_ORTHOLOGUE AFUA_2G06100)"/>
    <property type="match status" value="1"/>
</dbReference>
<dbReference type="PANTHER" id="PTHR31145">
    <property type="entry name" value="INTEGRAL MEMBRANE PROTEIN (AFU_ORTHOLOGUE AFUA_7G01610)"/>
    <property type="match status" value="1"/>
</dbReference>
<name>A0A8H3UB22_VENIN</name>
<keyword evidence="4 9" id="KW-0732">Signal</keyword>
<keyword evidence="6 8" id="KW-0472">Membrane</keyword>
<evidence type="ECO:0000259" key="10">
    <source>
        <dbReference type="SMART" id="SM01320"/>
    </source>
</evidence>
<comment type="subcellular location">
    <subcellularLocation>
        <location evidence="1">Membrane</location>
        <topology evidence="1">Multi-pass membrane protein</topology>
    </subcellularLocation>
</comment>